<name>A0A383ESV2_9ZZZZ</name>
<dbReference type="EMBL" id="UINC01228502">
    <property type="protein sequence ID" value="SVE59841.1"/>
    <property type="molecule type" value="Genomic_DNA"/>
</dbReference>
<protein>
    <recommendedName>
        <fullName evidence="3">Major facilitator superfamily (MFS) profile domain-containing protein</fullName>
    </recommendedName>
</protein>
<feature type="transmembrane region" description="Helical" evidence="1">
    <location>
        <begin position="21"/>
        <end position="41"/>
    </location>
</feature>
<proteinExistence type="predicted"/>
<feature type="non-terminal residue" evidence="2">
    <location>
        <position position="90"/>
    </location>
</feature>
<evidence type="ECO:0000313" key="2">
    <source>
        <dbReference type="EMBL" id="SVE59841.1"/>
    </source>
</evidence>
<reference evidence="2" key="1">
    <citation type="submission" date="2018-05" db="EMBL/GenBank/DDBJ databases">
        <authorList>
            <person name="Lanie J.A."/>
            <person name="Ng W.-L."/>
            <person name="Kazmierczak K.M."/>
            <person name="Andrzejewski T.M."/>
            <person name="Davidsen T.M."/>
            <person name="Wayne K.J."/>
            <person name="Tettelin H."/>
            <person name="Glass J.I."/>
            <person name="Rusch D."/>
            <person name="Podicherti R."/>
            <person name="Tsui H.-C.T."/>
            <person name="Winkler M.E."/>
        </authorList>
    </citation>
    <scope>NUCLEOTIDE SEQUENCE</scope>
</reference>
<dbReference type="Gene3D" id="1.20.1250.20">
    <property type="entry name" value="MFS general substrate transporter like domains"/>
    <property type="match status" value="1"/>
</dbReference>
<gene>
    <name evidence="2" type="ORF">METZ01_LOCUS512695</name>
</gene>
<organism evidence="2">
    <name type="scientific">marine metagenome</name>
    <dbReference type="NCBI Taxonomy" id="408172"/>
    <lineage>
        <taxon>unclassified sequences</taxon>
        <taxon>metagenomes</taxon>
        <taxon>ecological metagenomes</taxon>
    </lineage>
</organism>
<keyword evidence="1" id="KW-1133">Transmembrane helix</keyword>
<keyword evidence="1" id="KW-0472">Membrane</keyword>
<feature type="transmembrane region" description="Helical" evidence="1">
    <location>
        <begin position="72"/>
        <end position="89"/>
    </location>
</feature>
<sequence length="90" mass="10174">MEEGSEMDKRKWYQGVTKYQWIILIIACAGWIFDVYEGQIFNLTRGDMLNDLLSDVADESTRKAEVDKWGDWFLAAFLLGGTAGGLLFGS</sequence>
<accession>A0A383ESV2</accession>
<dbReference type="AlphaFoldDB" id="A0A383ESV2"/>
<dbReference type="InterPro" id="IPR036259">
    <property type="entry name" value="MFS_trans_sf"/>
</dbReference>
<evidence type="ECO:0008006" key="3">
    <source>
        <dbReference type="Google" id="ProtNLM"/>
    </source>
</evidence>
<keyword evidence="1" id="KW-0812">Transmembrane</keyword>
<evidence type="ECO:0000256" key="1">
    <source>
        <dbReference type="SAM" id="Phobius"/>
    </source>
</evidence>